<evidence type="ECO:0000256" key="1">
    <source>
        <dbReference type="SAM" id="MobiDB-lite"/>
    </source>
</evidence>
<feature type="region of interest" description="Disordered" evidence="1">
    <location>
        <begin position="1"/>
        <end position="41"/>
    </location>
</feature>
<keyword evidence="3" id="KW-1185">Reference proteome</keyword>
<accession>A0A5N6UX74</accession>
<feature type="compositionally biased region" description="Polar residues" evidence="1">
    <location>
        <begin position="10"/>
        <end position="20"/>
    </location>
</feature>
<evidence type="ECO:0000313" key="2">
    <source>
        <dbReference type="EMBL" id="KAE8163053.1"/>
    </source>
</evidence>
<dbReference type="AlphaFoldDB" id="A0A5N6UX74"/>
<proteinExistence type="predicted"/>
<protein>
    <submittedName>
        <fullName evidence="2">Uncharacterized protein</fullName>
    </submittedName>
</protein>
<evidence type="ECO:0000313" key="3">
    <source>
        <dbReference type="Proteomes" id="UP000326950"/>
    </source>
</evidence>
<organism evidence="2 3">
    <name type="scientific">Aspergillus tamarii</name>
    <dbReference type="NCBI Taxonomy" id="41984"/>
    <lineage>
        <taxon>Eukaryota</taxon>
        <taxon>Fungi</taxon>
        <taxon>Dikarya</taxon>
        <taxon>Ascomycota</taxon>
        <taxon>Pezizomycotina</taxon>
        <taxon>Eurotiomycetes</taxon>
        <taxon>Eurotiomycetidae</taxon>
        <taxon>Eurotiales</taxon>
        <taxon>Aspergillaceae</taxon>
        <taxon>Aspergillus</taxon>
        <taxon>Aspergillus subgen. Circumdati</taxon>
    </lineage>
</organism>
<dbReference type="EMBL" id="ML738621">
    <property type="protein sequence ID" value="KAE8163053.1"/>
    <property type="molecule type" value="Genomic_DNA"/>
</dbReference>
<name>A0A5N6UX74_ASPTM</name>
<dbReference type="Proteomes" id="UP000326950">
    <property type="component" value="Unassembled WGS sequence"/>
</dbReference>
<gene>
    <name evidence="2" type="ORF">BDV40DRAFT_147098</name>
</gene>
<reference evidence="2 3" key="1">
    <citation type="submission" date="2019-04" db="EMBL/GenBank/DDBJ databases">
        <title>Friends and foes A comparative genomics study of 23 Aspergillus species from section Flavi.</title>
        <authorList>
            <consortium name="DOE Joint Genome Institute"/>
            <person name="Kjaerbolling I."/>
            <person name="Vesth T."/>
            <person name="Frisvad J.C."/>
            <person name="Nybo J.L."/>
            <person name="Theobald S."/>
            <person name="Kildgaard S."/>
            <person name="Isbrandt T."/>
            <person name="Kuo A."/>
            <person name="Sato A."/>
            <person name="Lyhne E.K."/>
            <person name="Kogle M.E."/>
            <person name="Wiebenga A."/>
            <person name="Kun R.S."/>
            <person name="Lubbers R.J."/>
            <person name="Makela M.R."/>
            <person name="Barry K."/>
            <person name="Chovatia M."/>
            <person name="Clum A."/>
            <person name="Daum C."/>
            <person name="Haridas S."/>
            <person name="He G."/>
            <person name="LaButti K."/>
            <person name="Lipzen A."/>
            <person name="Mondo S."/>
            <person name="Riley R."/>
            <person name="Salamov A."/>
            <person name="Simmons B.A."/>
            <person name="Magnuson J.K."/>
            <person name="Henrissat B."/>
            <person name="Mortensen U.H."/>
            <person name="Larsen T.O."/>
            <person name="Devries R.P."/>
            <person name="Grigoriev I.V."/>
            <person name="Machida M."/>
            <person name="Baker S.E."/>
            <person name="Andersen M.R."/>
        </authorList>
    </citation>
    <scope>NUCLEOTIDE SEQUENCE [LARGE SCALE GENOMIC DNA]</scope>
    <source>
        <strain evidence="2 3">CBS 117626</strain>
    </source>
</reference>
<sequence>MDSPSIPQPRISSCPPSLSTDAPAFQMPQYPSPAPLPTHGWRTESRPTLLLAVHTVSYSMRAHPGSSWSRWIERRWNHRPMALYLRRRLTPGKEAHVPANHVKRCHC</sequence>